<proteinExistence type="predicted"/>
<dbReference type="HOGENOM" id="CLU_3274245_0_0_6"/>
<dbReference type="AlphaFoldDB" id="V5EQ95"/>
<dbReference type="Proteomes" id="UP000030675">
    <property type="component" value="Unassembled WGS sequence"/>
</dbReference>
<evidence type="ECO:0000313" key="1">
    <source>
        <dbReference type="EMBL" id="GAD31976.1"/>
    </source>
</evidence>
<reference evidence="2" key="1">
    <citation type="submission" date="2012-12" db="EMBL/GenBank/DDBJ databases">
        <title>Genome Sequence of Photobacterium leiognathi lrivu.4.1.</title>
        <authorList>
            <person name="Urbanczyk H."/>
            <person name="Ogura Y."/>
            <person name="Hayashi T."/>
            <person name="Dunlap P.V."/>
        </authorList>
    </citation>
    <scope>NUCLEOTIDE SEQUENCE [LARGE SCALE GENOMIC DNA]</scope>
    <source>
        <strain evidence="2">lrivu.4.1</strain>
    </source>
</reference>
<accession>V5EQ95</accession>
<gene>
    <name evidence="1" type="ORF">PLEI_3642</name>
</gene>
<organism evidence="1 2">
    <name type="scientific">Photobacterium leiognathi lrivu.4.1</name>
    <dbReference type="NCBI Taxonomy" id="1248232"/>
    <lineage>
        <taxon>Bacteria</taxon>
        <taxon>Pseudomonadati</taxon>
        <taxon>Pseudomonadota</taxon>
        <taxon>Gammaproteobacteria</taxon>
        <taxon>Vibrionales</taxon>
        <taxon>Vibrionaceae</taxon>
        <taxon>Photobacterium</taxon>
    </lineage>
</organism>
<evidence type="ECO:0000313" key="2">
    <source>
        <dbReference type="Proteomes" id="UP000030675"/>
    </source>
</evidence>
<protein>
    <submittedName>
        <fullName evidence="1">Uncharacterized protein</fullName>
    </submittedName>
</protein>
<name>V5EQ95_PHOLE</name>
<dbReference type="EMBL" id="DF196821">
    <property type="protein sequence ID" value="GAD31976.1"/>
    <property type="molecule type" value="Genomic_DNA"/>
</dbReference>
<sequence length="41" mass="4691">MQLLSAYIFYMTIAGIARYWIDNITSVIFLTDGIDDISDCK</sequence>